<accession>D4VQH6</accession>
<dbReference type="Proteomes" id="UP000019380">
    <property type="component" value="Unassembled WGS sequence"/>
</dbReference>
<dbReference type="EMBL" id="CBXG010000028">
    <property type="protein sequence ID" value="CDM04822.1"/>
    <property type="molecule type" value="Genomic_DNA"/>
</dbReference>
<proteinExistence type="predicted"/>
<dbReference type="EMBL" id="CBXG010000045">
    <property type="protein sequence ID" value="CDM06176.1"/>
    <property type="molecule type" value="Genomic_DNA"/>
</dbReference>
<protein>
    <submittedName>
        <fullName evidence="1">Uncharacterized protein</fullName>
    </submittedName>
</protein>
<organism evidence="1 3">
    <name type="scientific">Bacteroides xylanisolvens SD CC 1b</name>
    <dbReference type="NCBI Taxonomy" id="702447"/>
    <lineage>
        <taxon>Bacteria</taxon>
        <taxon>Pseudomonadati</taxon>
        <taxon>Bacteroidota</taxon>
        <taxon>Bacteroidia</taxon>
        <taxon>Bacteroidales</taxon>
        <taxon>Bacteroidaceae</taxon>
        <taxon>Bacteroides</taxon>
    </lineage>
</organism>
<name>D4VQH6_9BACE</name>
<dbReference type="AlphaFoldDB" id="D4VQH6"/>
<reference evidence="1 3" key="1">
    <citation type="submission" date="2013-12" db="EMBL/GenBank/DDBJ databases">
        <title>Improved hybrid genome assemblies of Bacteroides xylanisolvens SD CC 1b and Bacteroides xylanisolvens SD CC 2a using Illumina and 454 Sequencing.</title>
        <authorList>
            <person name="Ramaraj T."/>
            <person name="Sundararajan A."/>
            <person name="Mudge J."/>
            <person name="Schilkey F.D."/>
            <person name="Delvecchio V."/>
            <person name="Donlon M."/>
            <person name="Ziemer C."/>
        </authorList>
    </citation>
    <scope>NUCLEOTIDE SEQUENCE [LARGE SCALE GENOMIC DNA]</scope>
</reference>
<gene>
    <name evidence="1" type="ORF">BN890_24080</name>
    <name evidence="2" type="ORF">BN890_37790</name>
</gene>
<evidence type="ECO:0000313" key="1">
    <source>
        <dbReference type="EMBL" id="CDM04822.1"/>
    </source>
</evidence>
<sequence>MLVLSPEDKVIGAKYDAEKSFHRTEMIRLDINCWSGKCKRV</sequence>
<evidence type="ECO:0000313" key="3">
    <source>
        <dbReference type="Proteomes" id="UP000019380"/>
    </source>
</evidence>
<comment type="caution">
    <text evidence="1">The sequence shown here is derived from an EMBL/GenBank/DDBJ whole genome shotgun (WGS) entry which is preliminary data.</text>
</comment>
<evidence type="ECO:0000313" key="2">
    <source>
        <dbReference type="EMBL" id="CDM06176.1"/>
    </source>
</evidence>